<dbReference type="InterPro" id="IPR012441">
    <property type="entry name" value="DUF1643"/>
</dbReference>
<protein>
    <recommendedName>
        <fullName evidence="3">DUF1643 domain-containing protein</fullName>
    </recommendedName>
</protein>
<reference evidence="1 2" key="1">
    <citation type="submission" date="2023-03" db="EMBL/GenBank/DDBJ databases">
        <authorList>
            <person name="Pearce D."/>
        </authorList>
    </citation>
    <scope>NUCLEOTIDE SEQUENCE [LARGE SCALE GENOMIC DNA]</scope>
    <source>
        <strain evidence="1">Msz</strain>
    </source>
</reference>
<organism evidence="1 2">
    <name type="scientific">Methylocaldum szegediense</name>
    <dbReference type="NCBI Taxonomy" id="73780"/>
    <lineage>
        <taxon>Bacteria</taxon>
        <taxon>Pseudomonadati</taxon>
        <taxon>Pseudomonadota</taxon>
        <taxon>Gammaproteobacteria</taxon>
        <taxon>Methylococcales</taxon>
        <taxon>Methylococcaceae</taxon>
        <taxon>Methylocaldum</taxon>
    </lineage>
</organism>
<dbReference type="Pfam" id="PF07799">
    <property type="entry name" value="DUF1643"/>
    <property type="match status" value="1"/>
</dbReference>
<dbReference type="EMBL" id="OX458333">
    <property type="protein sequence ID" value="CAI8721932.1"/>
    <property type="molecule type" value="Genomic_DNA"/>
</dbReference>
<name>A0ABM9HWE1_9GAMM</name>
<dbReference type="RefSeq" id="WP_026610365.1">
    <property type="nucleotide sequence ID" value="NZ_OX458333.1"/>
</dbReference>
<proteinExistence type="predicted"/>
<evidence type="ECO:0000313" key="1">
    <source>
        <dbReference type="EMBL" id="CAI8721932.1"/>
    </source>
</evidence>
<keyword evidence="2" id="KW-1185">Reference proteome</keyword>
<sequence length="155" mass="17555">METHAELSSCRTYRYALWRTWDKSKEKVMFIGLNPSTADEVEDDRTITRCISYAKQWGYGGIIVANLFAYRTPSPAEMMASTDPVGPENDRWLGDLAHQASLIVAMWGNSGTFRNRAYEVVKMFPELRCLRVTGAGQPHHTRGLPNGLLPIPYRC</sequence>
<dbReference type="Proteomes" id="UP001162030">
    <property type="component" value="Chromosome"/>
</dbReference>
<evidence type="ECO:0008006" key="3">
    <source>
        <dbReference type="Google" id="ProtNLM"/>
    </source>
</evidence>
<accession>A0ABM9HWE1</accession>
<evidence type="ECO:0000313" key="2">
    <source>
        <dbReference type="Proteomes" id="UP001162030"/>
    </source>
</evidence>
<gene>
    <name evidence="1" type="ORF">MSZNOR_0109</name>
</gene>